<evidence type="ECO:0000313" key="3">
    <source>
        <dbReference type="Proteomes" id="UP001516400"/>
    </source>
</evidence>
<proteinExistence type="predicted"/>
<feature type="region of interest" description="Disordered" evidence="1">
    <location>
        <begin position="46"/>
        <end position="65"/>
    </location>
</feature>
<dbReference type="AlphaFoldDB" id="A0ABD2NBH2"/>
<name>A0ABD2NBH2_9CUCU</name>
<gene>
    <name evidence="2" type="ORF">HHI36_020602</name>
</gene>
<accession>A0ABD2NBH2</accession>
<sequence>MRLCTDRIESNHPSETGCGYWQLQLDRDLVDTISAIYPEWFRHNMAEGGGSSQTPRENSPKAVVDTSPLHIDQNKEFFGILRGYNGVQLQEFVDIHIFYGRSRGYAAQEEEESSCSFS</sequence>
<comment type="caution">
    <text evidence="2">The sequence shown here is derived from an EMBL/GenBank/DDBJ whole genome shotgun (WGS) entry which is preliminary data.</text>
</comment>
<keyword evidence="3" id="KW-1185">Reference proteome</keyword>
<dbReference type="EMBL" id="JABFTP020000083">
    <property type="protein sequence ID" value="KAL3275862.1"/>
    <property type="molecule type" value="Genomic_DNA"/>
</dbReference>
<dbReference type="Proteomes" id="UP001516400">
    <property type="component" value="Unassembled WGS sequence"/>
</dbReference>
<evidence type="ECO:0000256" key="1">
    <source>
        <dbReference type="SAM" id="MobiDB-lite"/>
    </source>
</evidence>
<evidence type="ECO:0000313" key="2">
    <source>
        <dbReference type="EMBL" id="KAL3275862.1"/>
    </source>
</evidence>
<organism evidence="2 3">
    <name type="scientific">Cryptolaemus montrouzieri</name>
    <dbReference type="NCBI Taxonomy" id="559131"/>
    <lineage>
        <taxon>Eukaryota</taxon>
        <taxon>Metazoa</taxon>
        <taxon>Ecdysozoa</taxon>
        <taxon>Arthropoda</taxon>
        <taxon>Hexapoda</taxon>
        <taxon>Insecta</taxon>
        <taxon>Pterygota</taxon>
        <taxon>Neoptera</taxon>
        <taxon>Endopterygota</taxon>
        <taxon>Coleoptera</taxon>
        <taxon>Polyphaga</taxon>
        <taxon>Cucujiformia</taxon>
        <taxon>Coccinelloidea</taxon>
        <taxon>Coccinellidae</taxon>
        <taxon>Scymninae</taxon>
        <taxon>Scymnini</taxon>
        <taxon>Cryptolaemus</taxon>
    </lineage>
</organism>
<protein>
    <submittedName>
        <fullName evidence="2">Uncharacterized protein</fullName>
    </submittedName>
</protein>
<reference evidence="2 3" key="1">
    <citation type="journal article" date="2021" name="BMC Biol.">
        <title>Horizontally acquired antibacterial genes associated with adaptive radiation of ladybird beetles.</title>
        <authorList>
            <person name="Li H.S."/>
            <person name="Tang X.F."/>
            <person name="Huang Y.H."/>
            <person name="Xu Z.Y."/>
            <person name="Chen M.L."/>
            <person name="Du X.Y."/>
            <person name="Qiu B.Y."/>
            <person name="Chen P.T."/>
            <person name="Zhang W."/>
            <person name="Slipinski A."/>
            <person name="Escalona H.E."/>
            <person name="Waterhouse R.M."/>
            <person name="Zwick A."/>
            <person name="Pang H."/>
        </authorList>
    </citation>
    <scope>NUCLEOTIDE SEQUENCE [LARGE SCALE GENOMIC DNA]</scope>
    <source>
        <strain evidence="2">SYSU2018</strain>
    </source>
</reference>